<proteinExistence type="predicted"/>
<evidence type="ECO:0000313" key="3">
    <source>
        <dbReference type="EMBL" id="KAL2044570.1"/>
    </source>
</evidence>
<dbReference type="Proteomes" id="UP001590951">
    <property type="component" value="Unassembled WGS sequence"/>
</dbReference>
<protein>
    <recommendedName>
        <fullName evidence="2">Squalene cyclase C-terminal domain-containing protein</fullName>
    </recommendedName>
</protein>
<dbReference type="PANTHER" id="PTHR11764:SF82">
    <property type="entry name" value="TERPENE CYCLASE_MUTASE FAMILY MEMBER"/>
    <property type="match status" value="1"/>
</dbReference>
<comment type="caution">
    <text evidence="3">The sequence shown here is derived from an EMBL/GenBank/DDBJ whole genome shotgun (WGS) entry which is preliminary data.</text>
</comment>
<dbReference type="EMBL" id="JBHFEH010000195">
    <property type="protein sequence ID" value="KAL2044570.1"/>
    <property type="molecule type" value="Genomic_DNA"/>
</dbReference>
<gene>
    <name evidence="3" type="ORF">ABVK25_012365</name>
</gene>
<dbReference type="SUPFAM" id="SSF48239">
    <property type="entry name" value="Terpenoid cyclases/Protein prenyltransferases"/>
    <property type="match status" value="1"/>
</dbReference>
<dbReference type="InterPro" id="IPR032696">
    <property type="entry name" value="SQ_cyclase_C"/>
</dbReference>
<evidence type="ECO:0000256" key="1">
    <source>
        <dbReference type="ARBA" id="ARBA00022737"/>
    </source>
</evidence>
<keyword evidence="4" id="KW-1185">Reference proteome</keyword>
<evidence type="ECO:0000259" key="2">
    <source>
        <dbReference type="Pfam" id="PF13243"/>
    </source>
</evidence>
<accession>A0ABR4AFM9</accession>
<reference evidence="3 4" key="1">
    <citation type="submission" date="2024-09" db="EMBL/GenBank/DDBJ databases">
        <title>Rethinking Asexuality: The Enigmatic Case of Functional Sexual Genes in Lepraria (Stereocaulaceae).</title>
        <authorList>
            <person name="Doellman M."/>
            <person name="Sun Y."/>
            <person name="Barcenas-Pena A."/>
            <person name="Lumbsch H.T."/>
            <person name="Grewe F."/>
        </authorList>
    </citation>
    <scope>NUCLEOTIDE SEQUENCE [LARGE SCALE GENOMIC DNA]</scope>
    <source>
        <strain evidence="3 4">Grewe 0041</strain>
    </source>
</reference>
<dbReference type="InterPro" id="IPR018333">
    <property type="entry name" value="Squalene_cyclase"/>
</dbReference>
<dbReference type="Gene3D" id="1.50.10.20">
    <property type="match status" value="1"/>
</dbReference>
<dbReference type="CDD" id="cd02889">
    <property type="entry name" value="SQCY"/>
    <property type="match status" value="1"/>
</dbReference>
<evidence type="ECO:0000313" key="4">
    <source>
        <dbReference type="Proteomes" id="UP001590951"/>
    </source>
</evidence>
<feature type="domain" description="Squalene cyclase C-terminal" evidence="2">
    <location>
        <begin position="160"/>
        <end position="280"/>
    </location>
</feature>
<dbReference type="PANTHER" id="PTHR11764">
    <property type="entry name" value="TERPENE CYCLASE/MUTASE FAMILY MEMBER"/>
    <property type="match status" value="1"/>
</dbReference>
<dbReference type="Pfam" id="PF13243">
    <property type="entry name" value="SQHop_cyclase_C"/>
    <property type="match status" value="2"/>
</dbReference>
<name>A0ABR4AFM9_9LECA</name>
<organism evidence="3 4">
    <name type="scientific">Lepraria finkii</name>
    <dbReference type="NCBI Taxonomy" id="1340010"/>
    <lineage>
        <taxon>Eukaryota</taxon>
        <taxon>Fungi</taxon>
        <taxon>Dikarya</taxon>
        <taxon>Ascomycota</taxon>
        <taxon>Pezizomycotina</taxon>
        <taxon>Lecanoromycetes</taxon>
        <taxon>OSLEUM clade</taxon>
        <taxon>Lecanoromycetidae</taxon>
        <taxon>Lecanorales</taxon>
        <taxon>Lecanorineae</taxon>
        <taxon>Stereocaulaceae</taxon>
        <taxon>Lepraria</taxon>
    </lineage>
</organism>
<feature type="domain" description="Squalene cyclase C-terminal" evidence="2">
    <location>
        <begin position="4"/>
        <end position="132"/>
    </location>
</feature>
<sequence>MLDAVEWVLGMQNRDGGWAAFDINNDAVFLNKIPFSDMNSLSDPSSADVTGRVLEAFGLFISTVAQHDENTKPTTTAARAHDLTVRINSSLAPAFAYLANTQEPDTGAWYGRWGSNYIYGTSNVLCGLSQLHHLSQLQLHLPSSKPFPTLFSADRHLQYLADTALNWLKKVQNPDGGFGETLFSYTDPALAGRGASTASQTAWGVMGLLAFLPSGDEAVERGVEWLVRRQVREEGGNGAEGDAGATWQEKEYTGTGFPGFFYIGYDLYRHYFPMMALGRYYSKAVKEREGR</sequence>
<dbReference type="InterPro" id="IPR008930">
    <property type="entry name" value="Terpenoid_cyclase/PrenylTrfase"/>
</dbReference>
<keyword evidence="1" id="KW-0677">Repeat</keyword>